<dbReference type="InterPro" id="IPR025528">
    <property type="entry name" value="BrnA_antitoxin"/>
</dbReference>
<sequence length="95" mass="10939">MPAKKTRNHNFEVPDEDEDARINAGIDADPDTYELSEDEFRQLKPVGRPKAEVTKERVTIRLSPEVVAYFRSQGKGWQTRIDEALKAMIREDANH</sequence>
<dbReference type="EMBL" id="SOAX01000002">
    <property type="protein sequence ID" value="TDT43303.1"/>
    <property type="molecule type" value="Genomic_DNA"/>
</dbReference>
<keyword evidence="2" id="KW-1185">Reference proteome</keyword>
<evidence type="ECO:0000313" key="2">
    <source>
        <dbReference type="Proteomes" id="UP000295830"/>
    </source>
</evidence>
<dbReference type="RefSeq" id="WP_133735380.1">
    <property type="nucleotide sequence ID" value="NZ_SOAX01000002.1"/>
</dbReference>
<protein>
    <submittedName>
        <fullName evidence="1">Uncharacterized protein (DUF4415 family)</fullName>
    </submittedName>
</protein>
<reference evidence="1 2" key="1">
    <citation type="submission" date="2019-03" db="EMBL/GenBank/DDBJ databases">
        <title>Genomic Encyclopedia of Type Strains, Phase IV (KMG-IV): sequencing the most valuable type-strain genomes for metagenomic binning, comparative biology and taxonomic classification.</title>
        <authorList>
            <person name="Goeker M."/>
        </authorList>
    </citation>
    <scope>NUCLEOTIDE SEQUENCE [LARGE SCALE GENOMIC DNA]</scope>
    <source>
        <strain evidence="1 2">DSM 15505</strain>
    </source>
</reference>
<evidence type="ECO:0000313" key="1">
    <source>
        <dbReference type="EMBL" id="TDT43303.1"/>
    </source>
</evidence>
<comment type="caution">
    <text evidence="1">The sequence shown here is derived from an EMBL/GenBank/DDBJ whole genome shotgun (WGS) entry which is preliminary data.</text>
</comment>
<dbReference type="Pfam" id="PF14384">
    <property type="entry name" value="BrnA_antitoxin"/>
    <property type="match status" value="1"/>
</dbReference>
<name>A0A4R7K0D1_9GAMM</name>
<accession>A0A4R7K0D1</accession>
<dbReference type="Proteomes" id="UP000295830">
    <property type="component" value="Unassembled WGS sequence"/>
</dbReference>
<dbReference type="AlphaFoldDB" id="A0A4R7K0D1"/>
<proteinExistence type="predicted"/>
<gene>
    <name evidence="1" type="ORF">DES49_1117</name>
</gene>
<organism evidence="1 2">
    <name type="scientific">Halospina denitrificans</name>
    <dbReference type="NCBI Taxonomy" id="332522"/>
    <lineage>
        <taxon>Bacteria</taxon>
        <taxon>Pseudomonadati</taxon>
        <taxon>Pseudomonadota</taxon>
        <taxon>Gammaproteobacteria</taxon>
        <taxon>Halospina</taxon>
    </lineage>
</organism>
<dbReference type="OrthoDB" id="9796641at2"/>